<evidence type="ECO:0000256" key="6">
    <source>
        <dbReference type="SAM" id="Phobius"/>
    </source>
</evidence>
<dbReference type="Proteomes" id="UP000829992">
    <property type="component" value="Chromosome"/>
</dbReference>
<keyword evidence="5 6" id="KW-0472">Membrane</keyword>
<dbReference type="InterPro" id="IPR005828">
    <property type="entry name" value="MFS_sugar_transport-like"/>
</dbReference>
<feature type="transmembrane region" description="Helical" evidence="6">
    <location>
        <begin position="362"/>
        <end position="383"/>
    </location>
</feature>
<comment type="subcellular location">
    <subcellularLocation>
        <location evidence="1">Cell membrane</location>
        <topology evidence="1">Multi-pass membrane protein</topology>
    </subcellularLocation>
</comment>
<dbReference type="SUPFAM" id="SSF103473">
    <property type="entry name" value="MFS general substrate transporter"/>
    <property type="match status" value="1"/>
</dbReference>
<accession>A0ABY4Q3H2</accession>
<feature type="transmembrane region" description="Helical" evidence="6">
    <location>
        <begin position="336"/>
        <end position="356"/>
    </location>
</feature>
<dbReference type="Pfam" id="PF00083">
    <property type="entry name" value="Sugar_tr"/>
    <property type="match status" value="1"/>
</dbReference>
<dbReference type="Gene3D" id="1.20.1250.20">
    <property type="entry name" value="MFS general substrate transporter like domains"/>
    <property type="match status" value="1"/>
</dbReference>
<evidence type="ECO:0000256" key="3">
    <source>
        <dbReference type="ARBA" id="ARBA00022692"/>
    </source>
</evidence>
<keyword evidence="3 6" id="KW-0812">Transmembrane</keyword>
<evidence type="ECO:0000256" key="5">
    <source>
        <dbReference type="ARBA" id="ARBA00023136"/>
    </source>
</evidence>
<protein>
    <submittedName>
        <fullName evidence="8">MFS transporter</fullName>
    </submittedName>
</protein>
<feature type="transmembrane region" description="Helical" evidence="6">
    <location>
        <begin position="307"/>
        <end position="329"/>
    </location>
</feature>
<dbReference type="PROSITE" id="PS00217">
    <property type="entry name" value="SUGAR_TRANSPORT_2"/>
    <property type="match status" value="1"/>
</dbReference>
<feature type="transmembrane region" description="Helical" evidence="6">
    <location>
        <begin position="156"/>
        <end position="177"/>
    </location>
</feature>
<feature type="transmembrane region" description="Helical" evidence="6">
    <location>
        <begin position="31"/>
        <end position="53"/>
    </location>
</feature>
<evidence type="ECO:0000313" key="9">
    <source>
        <dbReference type="Proteomes" id="UP000829992"/>
    </source>
</evidence>
<feature type="transmembrane region" description="Helical" evidence="6">
    <location>
        <begin position="427"/>
        <end position="446"/>
    </location>
</feature>
<feature type="domain" description="Major facilitator superfamily (MFS) profile" evidence="7">
    <location>
        <begin position="31"/>
        <end position="450"/>
    </location>
</feature>
<gene>
    <name evidence="8" type="ORF">M4V62_33630</name>
</gene>
<keyword evidence="4 6" id="KW-1133">Transmembrane helix</keyword>
<dbReference type="RefSeq" id="WP_249590956.1">
    <property type="nucleotide sequence ID" value="NZ_BAAAQL010000001.1"/>
</dbReference>
<evidence type="ECO:0000313" key="8">
    <source>
        <dbReference type="EMBL" id="UQT59608.1"/>
    </source>
</evidence>
<feature type="transmembrane region" description="Helical" evidence="6">
    <location>
        <begin position="403"/>
        <end position="421"/>
    </location>
</feature>
<dbReference type="PANTHER" id="PTHR23511">
    <property type="entry name" value="SYNAPTIC VESICLE GLYCOPROTEIN 2"/>
    <property type="match status" value="1"/>
</dbReference>
<feature type="transmembrane region" description="Helical" evidence="6">
    <location>
        <begin position="65"/>
        <end position="85"/>
    </location>
</feature>
<name>A0ABY4Q3H2_9ACTN</name>
<dbReference type="CDD" id="cd17316">
    <property type="entry name" value="MFS_SV2_like"/>
    <property type="match status" value="1"/>
</dbReference>
<keyword evidence="2" id="KW-0813">Transport</keyword>
<evidence type="ECO:0000259" key="7">
    <source>
        <dbReference type="PROSITE" id="PS50850"/>
    </source>
</evidence>
<dbReference type="InterPro" id="IPR005829">
    <property type="entry name" value="Sugar_transporter_CS"/>
</dbReference>
<dbReference type="PROSITE" id="PS50850">
    <property type="entry name" value="MFS"/>
    <property type="match status" value="1"/>
</dbReference>
<dbReference type="InterPro" id="IPR020846">
    <property type="entry name" value="MFS_dom"/>
</dbReference>
<sequence>MTIDASPDRAVRAAIAARFERLPLCRWHVTVRLIVGAVTFFEAFDQLLIAYALPGLRQEWDLSTSAATLLLTVGSIGMLVGALLSGRLADRIGRVKVIALCVAVSSVANLALSVATSPDAFMALRFVQGLAIGGEVPVAATFIAEITRSHQRGRFVLLYELVFPAGLTVGALVAAWVVPILGWRWMYALAALPGLLCILVQRKVPESPRWLADHGRADEAAEVMAGIETEVERITGKPLPPVPEALPVAAPGEAASGLRGLFTGRYRRRTLVIGVLWFTGYFVNYGITSWLPTIYQNRYDLSLSDALLYSTVTSCAGLLGCLVAALTVDRLGRRKVITGCLGGAAVMLVALAAVGAGTPVQVLVWTSLAAVFFFGSNICLYLYTPELFPTRMRALGSSMGGAMNRLGVILGPIVVGVVYAGGNVSTVFVMLGAVALVGSVVAAVGAEETAGRRLEEVSP</sequence>
<feature type="transmembrane region" description="Helical" evidence="6">
    <location>
        <begin position="97"/>
        <end position="116"/>
    </location>
</feature>
<keyword evidence="9" id="KW-1185">Reference proteome</keyword>
<evidence type="ECO:0000256" key="1">
    <source>
        <dbReference type="ARBA" id="ARBA00004651"/>
    </source>
</evidence>
<feature type="transmembrane region" description="Helical" evidence="6">
    <location>
        <begin position="122"/>
        <end position="144"/>
    </location>
</feature>
<feature type="transmembrane region" description="Helical" evidence="6">
    <location>
        <begin position="183"/>
        <end position="200"/>
    </location>
</feature>
<proteinExistence type="predicted"/>
<evidence type="ECO:0000256" key="2">
    <source>
        <dbReference type="ARBA" id="ARBA00022448"/>
    </source>
</evidence>
<evidence type="ECO:0000256" key="4">
    <source>
        <dbReference type="ARBA" id="ARBA00022989"/>
    </source>
</evidence>
<dbReference type="PROSITE" id="PS00216">
    <property type="entry name" value="SUGAR_TRANSPORT_1"/>
    <property type="match status" value="1"/>
</dbReference>
<dbReference type="EMBL" id="CP097289">
    <property type="protein sequence ID" value="UQT59608.1"/>
    <property type="molecule type" value="Genomic_DNA"/>
</dbReference>
<dbReference type="InterPro" id="IPR036259">
    <property type="entry name" value="MFS_trans_sf"/>
</dbReference>
<organism evidence="8 9">
    <name type="scientific">Streptomyces durmitorensis</name>
    <dbReference type="NCBI Taxonomy" id="319947"/>
    <lineage>
        <taxon>Bacteria</taxon>
        <taxon>Bacillati</taxon>
        <taxon>Actinomycetota</taxon>
        <taxon>Actinomycetes</taxon>
        <taxon>Kitasatosporales</taxon>
        <taxon>Streptomycetaceae</taxon>
        <taxon>Streptomyces</taxon>
    </lineage>
</organism>
<dbReference type="PANTHER" id="PTHR23511:SF34">
    <property type="entry name" value="SYNAPTIC VESICLE GLYCOPROTEIN 2"/>
    <property type="match status" value="1"/>
</dbReference>
<reference evidence="8 9" key="1">
    <citation type="submission" date="2022-05" db="EMBL/GenBank/DDBJ databases">
        <authorList>
            <person name="Zhou X."/>
            <person name="Li K."/>
            <person name="Man Y."/>
        </authorList>
    </citation>
    <scope>NUCLEOTIDE SEQUENCE [LARGE SCALE GENOMIC DNA]</scope>
    <source>
        <strain evidence="8 9">MS405</strain>
    </source>
</reference>
<feature type="transmembrane region" description="Helical" evidence="6">
    <location>
        <begin position="269"/>
        <end position="287"/>
    </location>
</feature>